<proteinExistence type="predicted"/>
<protein>
    <submittedName>
        <fullName evidence="3">NUMOD1 domain protein</fullName>
    </submittedName>
</protein>
<dbReference type="Proteomes" id="UP000294673">
    <property type="component" value="Segment"/>
</dbReference>
<evidence type="ECO:0000259" key="1">
    <source>
        <dbReference type="Pfam" id="PF07453"/>
    </source>
</evidence>
<name>A0A482GKR0_BPGOS</name>
<gene>
    <name evidence="3" type="ORF">Goslar_00186</name>
</gene>
<dbReference type="InterPro" id="IPR010896">
    <property type="entry name" value="NUMOD1"/>
</dbReference>
<dbReference type="Pfam" id="PF13392">
    <property type="entry name" value="HNH_3"/>
    <property type="match status" value="1"/>
</dbReference>
<keyword evidence="4" id="KW-1185">Reference proteome</keyword>
<feature type="domain" description="HNH nuclease" evidence="2">
    <location>
        <begin position="70"/>
        <end position="114"/>
    </location>
</feature>
<organismHost>
    <name type="scientific">Escherichia coli</name>
    <dbReference type="NCBI Taxonomy" id="562"/>
</organismHost>
<sequence length="336" mass="37690">MSEPLVGQAISEDCLSDYRPVNGFDGIVVNKNGTIVDVSSLTVLFRTEPPKSGKNNYRAFTRNNKVKYHHQIVLETFNPDPTSGIIRRVPNHLNGVRWDNRLENLEWATDSDNLKHAYRELGYVGKPPIPMGNVRLKDILTGEIIELESLNAIGRYLNISVSTAKKYLSGSRNKPLAFKYDVATDSHDFVGFTSSDAGKVSFNNFGVYAINNTGDYRLYIKDRKLAAKLVGMATPALNKQISLRGGLQRAGWLILPVDPLTLAENIDSFELVETEDDLPKLALKIIFDNGETKKFSSIDEAAWHYRLSPSNMALQISKRGKKDYFPNAVFQWITMS</sequence>
<dbReference type="SUPFAM" id="SSF54060">
    <property type="entry name" value="His-Me finger endonucleases"/>
    <property type="match status" value="1"/>
</dbReference>
<organism evidence="3 4">
    <name type="scientific">Escherichia phage vB_EcoM_Goslar</name>
    <dbReference type="NCBI Taxonomy" id="2502409"/>
    <lineage>
        <taxon>Viruses</taxon>
        <taxon>Duplodnaviria</taxon>
        <taxon>Heunggongvirae</taxon>
        <taxon>Uroviricota</taxon>
        <taxon>Caudoviricetes</taxon>
        <taxon>Chimalliviridae</taxon>
        <taxon>Goslarvirus</taxon>
        <taxon>Goslarvirus goslar</taxon>
    </lineage>
</organism>
<dbReference type="EMBL" id="MK327938">
    <property type="protein sequence ID" value="QBO63979.1"/>
    <property type="molecule type" value="Genomic_DNA"/>
</dbReference>
<evidence type="ECO:0000259" key="2">
    <source>
        <dbReference type="Pfam" id="PF13392"/>
    </source>
</evidence>
<feature type="domain" description="Nuclease-associated modular DNA-binding 1" evidence="1">
    <location>
        <begin position="138"/>
        <end position="168"/>
    </location>
</feature>
<accession>A0A482GKR0</accession>
<dbReference type="InterPro" id="IPR003615">
    <property type="entry name" value="HNH_nuc"/>
</dbReference>
<reference evidence="3 4" key="1">
    <citation type="submission" date="2018-12" db="EMBL/GenBank/DDBJ databases">
        <title>Still something new to discover - new insights into E. coli phage diversity and taxonomy.</title>
        <authorList>
            <person name="Korf I.H.E."/>
            <person name="Adriaennsens E."/>
            <person name="Dreiseikelmann B."/>
            <person name="Kropinski A."/>
            <person name="Nimtz M."/>
            <person name="Meier-Kolthoff J.P."/>
            <person name="Rohde M."/>
            <person name="van Raaij M."/>
            <person name="Wittmann J."/>
        </authorList>
    </citation>
    <scope>NUCLEOTIDE SEQUENCE [LARGE SCALE GENOMIC DNA]</scope>
</reference>
<dbReference type="Pfam" id="PF07453">
    <property type="entry name" value="NUMOD1"/>
    <property type="match status" value="1"/>
</dbReference>
<dbReference type="Gene3D" id="3.90.75.20">
    <property type="match status" value="1"/>
</dbReference>
<evidence type="ECO:0000313" key="3">
    <source>
        <dbReference type="EMBL" id="QBO63979.1"/>
    </source>
</evidence>
<evidence type="ECO:0000313" key="4">
    <source>
        <dbReference type="Proteomes" id="UP000294673"/>
    </source>
</evidence>
<dbReference type="InterPro" id="IPR044925">
    <property type="entry name" value="His-Me_finger_sf"/>
</dbReference>